<feature type="region of interest" description="Disordered" evidence="1">
    <location>
        <begin position="1"/>
        <end position="22"/>
    </location>
</feature>
<proteinExistence type="predicted"/>
<evidence type="ECO:0000256" key="1">
    <source>
        <dbReference type="SAM" id="MobiDB-lite"/>
    </source>
</evidence>
<dbReference type="InterPro" id="IPR046783">
    <property type="entry name" value="HTH_63"/>
</dbReference>
<evidence type="ECO:0000313" key="3">
    <source>
        <dbReference type="Proteomes" id="UP000605784"/>
    </source>
</evidence>
<dbReference type="AlphaFoldDB" id="A0A830GJS8"/>
<dbReference type="Proteomes" id="UP000605784">
    <property type="component" value="Unassembled WGS sequence"/>
</dbReference>
<dbReference type="Pfam" id="PF20575">
    <property type="entry name" value="HTH_63"/>
    <property type="match status" value="1"/>
</dbReference>
<name>A0A830GJS8_9EURY</name>
<comment type="caution">
    <text evidence="2">The sequence shown here is derived from an EMBL/GenBank/DDBJ whole genome shotgun (WGS) entry which is preliminary data.</text>
</comment>
<reference evidence="2" key="1">
    <citation type="journal article" date="2014" name="Int. J. Syst. Evol. Microbiol.">
        <title>Complete genome sequence of Corynebacterium casei LMG S-19264T (=DSM 44701T), isolated from a smear-ripened cheese.</title>
        <authorList>
            <consortium name="US DOE Joint Genome Institute (JGI-PGF)"/>
            <person name="Walter F."/>
            <person name="Albersmeier A."/>
            <person name="Kalinowski J."/>
            <person name="Ruckert C."/>
        </authorList>
    </citation>
    <scope>NUCLEOTIDE SEQUENCE</scope>
    <source>
        <strain evidence="2">JCM 17820</strain>
    </source>
</reference>
<protein>
    <submittedName>
        <fullName evidence="2">Uncharacterized protein</fullName>
    </submittedName>
</protein>
<dbReference type="RefSeq" id="WP_188994422.1">
    <property type="nucleotide sequence ID" value="NZ_BMOU01000001.1"/>
</dbReference>
<sequence>MTDDDHYRADGSSEAPAKSERTDDCVRLDQFLDQSTDAVTIELWLREGTGHTVRDVQAQYRQQTTALETSPQVADVTIRTWPTRLFRDLDQEAVSGPVHRAVREMEAWASENGYSLAPAFQRRVVRSPLSGRRREEVTLPIVCLAIHGDAGLEGVFPARHDGVVYTVEDFYEAIRDTASEDQVADSATVGAE</sequence>
<accession>A0A830GJS8</accession>
<organism evidence="2 3">
    <name type="scientific">Haloarcula pellucida</name>
    <dbReference type="NCBI Taxonomy" id="1427151"/>
    <lineage>
        <taxon>Archaea</taxon>
        <taxon>Methanobacteriati</taxon>
        <taxon>Methanobacteriota</taxon>
        <taxon>Stenosarchaea group</taxon>
        <taxon>Halobacteria</taxon>
        <taxon>Halobacteriales</taxon>
        <taxon>Haloarculaceae</taxon>
        <taxon>Haloarcula</taxon>
    </lineage>
</organism>
<keyword evidence="3" id="KW-1185">Reference proteome</keyword>
<evidence type="ECO:0000313" key="2">
    <source>
        <dbReference type="EMBL" id="GGN87422.1"/>
    </source>
</evidence>
<gene>
    <name evidence="2" type="ORF">GCM10009030_06080</name>
</gene>
<dbReference type="EMBL" id="BMOU01000001">
    <property type="protein sequence ID" value="GGN87422.1"/>
    <property type="molecule type" value="Genomic_DNA"/>
</dbReference>
<reference evidence="2" key="2">
    <citation type="submission" date="2020-09" db="EMBL/GenBank/DDBJ databases">
        <authorList>
            <person name="Sun Q."/>
            <person name="Ohkuma M."/>
        </authorList>
    </citation>
    <scope>NUCLEOTIDE SEQUENCE</scope>
    <source>
        <strain evidence="2">JCM 17820</strain>
    </source>
</reference>